<sequence length="59" mass="6359">MDSLGFSFLDHGSATEAWPHKEMTLDRSATVLQPCVYVSACHDMTGHGEYNSGVLSISA</sequence>
<accession>A0A9E7IIF9</accession>
<evidence type="ECO:0000313" key="1">
    <source>
        <dbReference type="EMBL" id="URE48924.1"/>
    </source>
</evidence>
<dbReference type="Proteomes" id="UP001055439">
    <property type="component" value="Chromosome 9"/>
</dbReference>
<protein>
    <submittedName>
        <fullName evidence="1">Uncharacterized protein</fullName>
    </submittedName>
</protein>
<name>A0A9E7IIF9_9LILI</name>
<gene>
    <name evidence="1" type="ORF">MUK42_13382</name>
</gene>
<evidence type="ECO:0000313" key="2">
    <source>
        <dbReference type="Proteomes" id="UP001055439"/>
    </source>
</evidence>
<proteinExistence type="predicted"/>
<organism evidence="1 2">
    <name type="scientific">Musa troglodytarum</name>
    <name type="common">fe'i banana</name>
    <dbReference type="NCBI Taxonomy" id="320322"/>
    <lineage>
        <taxon>Eukaryota</taxon>
        <taxon>Viridiplantae</taxon>
        <taxon>Streptophyta</taxon>
        <taxon>Embryophyta</taxon>
        <taxon>Tracheophyta</taxon>
        <taxon>Spermatophyta</taxon>
        <taxon>Magnoliopsida</taxon>
        <taxon>Liliopsida</taxon>
        <taxon>Zingiberales</taxon>
        <taxon>Musaceae</taxon>
        <taxon>Musa</taxon>
    </lineage>
</organism>
<keyword evidence="2" id="KW-1185">Reference proteome</keyword>
<reference evidence="1" key="1">
    <citation type="submission" date="2022-05" db="EMBL/GenBank/DDBJ databases">
        <title>The Musa troglodytarum L. genome provides insights into the mechanism of non-climacteric behaviour and enrichment of carotenoids.</title>
        <authorList>
            <person name="Wang J."/>
        </authorList>
    </citation>
    <scope>NUCLEOTIDE SEQUENCE</scope>
    <source>
        <tissue evidence="1">Leaf</tissue>
    </source>
</reference>
<dbReference type="EMBL" id="CP097511">
    <property type="protein sequence ID" value="URE48924.1"/>
    <property type="molecule type" value="Genomic_DNA"/>
</dbReference>
<dbReference type="AlphaFoldDB" id="A0A9E7IIF9"/>